<dbReference type="InterPro" id="IPR018393">
    <property type="entry name" value="NADHpl_OxRdtase_5_subgr"/>
</dbReference>
<evidence type="ECO:0000259" key="7">
    <source>
        <dbReference type="Pfam" id="PF00361"/>
    </source>
</evidence>
<feature type="transmembrane region" description="Helical" evidence="6">
    <location>
        <begin position="106"/>
        <end position="123"/>
    </location>
</feature>
<feature type="transmembrane region" description="Helical" evidence="6">
    <location>
        <begin position="77"/>
        <end position="94"/>
    </location>
</feature>
<feature type="transmembrane region" description="Helical" evidence="6">
    <location>
        <begin position="169"/>
        <end position="191"/>
    </location>
</feature>
<evidence type="ECO:0000259" key="8">
    <source>
        <dbReference type="Pfam" id="PF00662"/>
    </source>
</evidence>
<feature type="transmembrane region" description="Helical" evidence="6">
    <location>
        <begin position="511"/>
        <end position="535"/>
    </location>
</feature>
<keyword evidence="2 5" id="KW-0812">Transmembrane</keyword>
<keyword evidence="4 6" id="KW-0472">Membrane</keyword>
<dbReference type="GO" id="GO:0012505">
    <property type="term" value="C:endomembrane system"/>
    <property type="evidence" value="ECO:0007669"/>
    <property type="project" value="UniProtKB-SubCell"/>
</dbReference>
<feature type="transmembrane region" description="Helical" evidence="6">
    <location>
        <begin position="591"/>
        <end position="609"/>
    </location>
</feature>
<name>A0A1F4Q3Z8_UNCSA</name>
<feature type="transmembrane region" description="Helical" evidence="6">
    <location>
        <begin position="197"/>
        <end position="215"/>
    </location>
</feature>
<feature type="transmembrane region" description="Helical" evidence="6">
    <location>
        <begin position="395"/>
        <end position="414"/>
    </location>
</feature>
<feature type="transmembrane region" description="Helical" evidence="6">
    <location>
        <begin position="326"/>
        <end position="345"/>
    </location>
</feature>
<dbReference type="InterPro" id="IPR001516">
    <property type="entry name" value="Proton_antipo_N"/>
</dbReference>
<dbReference type="NCBIfam" id="TIGR01974">
    <property type="entry name" value="NDH_I_L"/>
    <property type="match status" value="1"/>
</dbReference>
<feature type="transmembrane region" description="Helical" evidence="6">
    <location>
        <begin position="269"/>
        <end position="287"/>
    </location>
</feature>
<comment type="subcellular location">
    <subcellularLocation>
        <location evidence="1">Endomembrane system</location>
        <topology evidence="1">Multi-pass membrane protein</topology>
    </subcellularLocation>
    <subcellularLocation>
        <location evidence="5">Membrane</location>
        <topology evidence="5">Multi-pass membrane protein</topology>
    </subcellularLocation>
</comment>
<feature type="transmembrane region" description="Helical" evidence="6">
    <location>
        <begin position="236"/>
        <end position="257"/>
    </location>
</feature>
<organism evidence="9 10">
    <name type="scientific">candidate division WOR-1 bacterium RIFCSPHIGHO2_01_FULL_53_15</name>
    <dbReference type="NCBI Taxonomy" id="1802564"/>
    <lineage>
        <taxon>Bacteria</taxon>
        <taxon>Bacillati</taxon>
        <taxon>Saganbacteria</taxon>
    </lineage>
</organism>
<accession>A0A1F4Q3Z8</accession>
<dbReference type="Pfam" id="PF00361">
    <property type="entry name" value="Proton_antipo_M"/>
    <property type="match status" value="1"/>
</dbReference>
<dbReference type="GO" id="GO:0008137">
    <property type="term" value="F:NADH dehydrogenase (ubiquinone) activity"/>
    <property type="evidence" value="ECO:0007669"/>
    <property type="project" value="InterPro"/>
</dbReference>
<dbReference type="PANTHER" id="PTHR42829:SF2">
    <property type="entry name" value="NADH-UBIQUINONE OXIDOREDUCTASE CHAIN 5"/>
    <property type="match status" value="1"/>
</dbReference>
<feature type="transmembrane region" description="Helical" evidence="6">
    <location>
        <begin position="435"/>
        <end position="453"/>
    </location>
</feature>
<dbReference type="GO" id="GO:0042773">
    <property type="term" value="P:ATP synthesis coupled electron transport"/>
    <property type="evidence" value="ECO:0007669"/>
    <property type="project" value="InterPro"/>
</dbReference>
<dbReference type="PRINTS" id="PR01435">
    <property type="entry name" value="NPOXDRDTASE5"/>
</dbReference>
<dbReference type="GO" id="GO:0015990">
    <property type="term" value="P:electron transport coupled proton transport"/>
    <property type="evidence" value="ECO:0007669"/>
    <property type="project" value="TreeGrafter"/>
</dbReference>
<dbReference type="EMBL" id="METM01000006">
    <property type="protein sequence ID" value="OGB90654.1"/>
    <property type="molecule type" value="Genomic_DNA"/>
</dbReference>
<dbReference type="NCBIfam" id="NF005141">
    <property type="entry name" value="PRK06590.1"/>
    <property type="match status" value="1"/>
</dbReference>
<feature type="transmembrane region" description="Helical" evidence="6">
    <location>
        <begin position="29"/>
        <end position="47"/>
    </location>
</feature>
<dbReference type="InterPro" id="IPR003945">
    <property type="entry name" value="NU5C-like"/>
</dbReference>
<gene>
    <name evidence="9" type="ORF">A2625_04430</name>
</gene>
<evidence type="ECO:0008006" key="11">
    <source>
        <dbReference type="Google" id="ProtNLM"/>
    </source>
</evidence>
<proteinExistence type="predicted"/>
<evidence type="ECO:0000256" key="1">
    <source>
        <dbReference type="ARBA" id="ARBA00004127"/>
    </source>
</evidence>
<dbReference type="Gene3D" id="1.20.5.2700">
    <property type="match status" value="1"/>
</dbReference>
<evidence type="ECO:0000256" key="4">
    <source>
        <dbReference type="ARBA" id="ARBA00023136"/>
    </source>
</evidence>
<dbReference type="InterPro" id="IPR001750">
    <property type="entry name" value="ND/Mrp_TM"/>
</dbReference>
<feature type="transmembrane region" description="Helical" evidence="6">
    <location>
        <begin position="550"/>
        <end position="570"/>
    </location>
</feature>
<evidence type="ECO:0000256" key="2">
    <source>
        <dbReference type="ARBA" id="ARBA00022692"/>
    </source>
</evidence>
<dbReference type="GO" id="GO:0003954">
    <property type="term" value="F:NADH dehydrogenase activity"/>
    <property type="evidence" value="ECO:0007669"/>
    <property type="project" value="TreeGrafter"/>
</dbReference>
<dbReference type="AlphaFoldDB" id="A0A1F4Q3Z8"/>
<feature type="domain" description="NADH-Ubiquinone oxidoreductase (complex I) chain 5 N-terminal" evidence="8">
    <location>
        <begin position="65"/>
        <end position="107"/>
    </location>
</feature>
<feature type="transmembrane region" description="Helical" evidence="6">
    <location>
        <begin position="357"/>
        <end position="375"/>
    </location>
</feature>
<dbReference type="Pfam" id="PF00662">
    <property type="entry name" value="Proton_antipo_N"/>
    <property type="match status" value="1"/>
</dbReference>
<dbReference type="GO" id="GO:0016020">
    <property type="term" value="C:membrane"/>
    <property type="evidence" value="ECO:0007669"/>
    <property type="project" value="UniProtKB-SubCell"/>
</dbReference>
<feature type="domain" description="NADH:quinone oxidoreductase/Mrp antiporter transmembrane" evidence="7">
    <location>
        <begin position="123"/>
        <end position="409"/>
    </location>
</feature>
<evidence type="ECO:0000256" key="6">
    <source>
        <dbReference type="SAM" id="Phobius"/>
    </source>
</evidence>
<reference evidence="9 10" key="1">
    <citation type="journal article" date="2016" name="Nat. Commun.">
        <title>Thousands of microbial genomes shed light on interconnected biogeochemical processes in an aquifer system.</title>
        <authorList>
            <person name="Anantharaman K."/>
            <person name="Brown C.T."/>
            <person name="Hug L.A."/>
            <person name="Sharon I."/>
            <person name="Castelle C.J."/>
            <person name="Probst A.J."/>
            <person name="Thomas B.C."/>
            <person name="Singh A."/>
            <person name="Wilkins M.J."/>
            <person name="Karaoz U."/>
            <person name="Brodie E.L."/>
            <person name="Williams K.H."/>
            <person name="Hubbard S.S."/>
            <person name="Banfield J.F."/>
        </authorList>
    </citation>
    <scope>NUCLEOTIDE SEQUENCE [LARGE SCALE GENOMIC DNA]</scope>
</reference>
<sequence>MVILIPLLPALAFAALVFFGWQLKERAPYVSIAALAGSFLLSLLAAIEVFQGTTIEVSAAWLPIVAFSFRIDLISAWMLLLVTGVGLMIQIYSIGYMKGDPRFARFFAYLSLFCAAMLGVVLANNLLLLYIFWELVGLGSYLLIGFWFEKPSAAAACKKAFIFTRAGDIGFFLGILLLFLSLGAIDFQTIFSQAHTLSVPLVTAITLLIFCGAIGKSAQFPLHVWLPDAMEGPTPVSALIHAATMVAAGVYMVARLFPLFELAPLTLTIIGYLGIGTALMACLIAVTQTDIKKIMAYSTISQLGFMMLAMGANAPEAGMFHLLTHGFFKALLFLGAGSIIHAVHSNEMSEMGGLAKAMPITFATTMIGALALTGIPPFSGFFSKDEILAAAYHNLPVAFWLAVAAVFLTAFYVFRMIFKIFPGQVKGHPHESPRVMTVPLIILAVFAFGFGFFNPFAGGHHEEAAPLLVFASSLGMATLGIFTAWLLYGAKVVSLAGWHNNFLYKFVANKFYLDEFFIYVFGWTATAVSQGLAIFDQLVIDGIVNLVGRVGWIFAFVNSFFDIYIVDGLVNLLAKISALFGEALRRAQTGLVQNYLLFVVVGIVLVLLIRR</sequence>
<feature type="transmembrane region" description="Helical" evidence="6">
    <location>
        <begin position="129"/>
        <end position="148"/>
    </location>
</feature>
<keyword evidence="3 6" id="KW-1133">Transmembrane helix</keyword>
<dbReference type="Proteomes" id="UP000178724">
    <property type="component" value="Unassembled WGS sequence"/>
</dbReference>
<feature type="transmembrane region" description="Helical" evidence="6">
    <location>
        <begin position="465"/>
        <end position="490"/>
    </location>
</feature>
<dbReference type="PANTHER" id="PTHR42829">
    <property type="entry name" value="NADH-UBIQUINONE OXIDOREDUCTASE CHAIN 5"/>
    <property type="match status" value="1"/>
</dbReference>
<evidence type="ECO:0000256" key="5">
    <source>
        <dbReference type="RuleBase" id="RU000320"/>
    </source>
</evidence>
<evidence type="ECO:0000313" key="10">
    <source>
        <dbReference type="Proteomes" id="UP000178724"/>
    </source>
</evidence>
<protein>
    <recommendedName>
        <fullName evidence="11">NADH-quinone oxidoreductase subunit L</fullName>
    </recommendedName>
</protein>
<dbReference type="PRINTS" id="PR01434">
    <property type="entry name" value="NADHDHGNASE5"/>
</dbReference>
<evidence type="ECO:0000313" key="9">
    <source>
        <dbReference type="EMBL" id="OGB90654.1"/>
    </source>
</evidence>
<evidence type="ECO:0000256" key="3">
    <source>
        <dbReference type="ARBA" id="ARBA00022989"/>
    </source>
</evidence>
<comment type="caution">
    <text evidence="9">The sequence shown here is derived from an EMBL/GenBank/DDBJ whole genome shotgun (WGS) entry which is preliminary data.</text>
</comment>